<feature type="region of interest" description="Disordered" evidence="2">
    <location>
        <begin position="1"/>
        <end position="59"/>
    </location>
</feature>
<keyword evidence="5" id="KW-1185">Reference proteome</keyword>
<reference evidence="5" key="1">
    <citation type="submission" date="2018-05" db="EMBL/GenBank/DDBJ databases">
        <title>Draft genome sequence of Stemphylium lycopersici strain CIDEFI 213.</title>
        <authorList>
            <person name="Medina R."/>
            <person name="Franco M.E.E."/>
            <person name="Lucentini C.G."/>
            <person name="Saparrat M.C.N."/>
            <person name="Balatti P.A."/>
        </authorList>
    </citation>
    <scope>NUCLEOTIDE SEQUENCE [LARGE SCALE GENOMIC DNA]</scope>
    <source>
        <strain evidence="5">CIDEFI 213</strain>
    </source>
</reference>
<dbReference type="GO" id="GO:0003899">
    <property type="term" value="F:DNA-directed RNA polymerase activity"/>
    <property type="evidence" value="ECO:0007669"/>
    <property type="project" value="UniProtKB-EC"/>
</dbReference>
<dbReference type="STRING" id="183478.A0A364N7P7"/>
<evidence type="ECO:0000313" key="4">
    <source>
        <dbReference type="EMBL" id="RAR13300.1"/>
    </source>
</evidence>
<sequence length="468" mass="51805">MRDLRKQALESHKTMSRKARSRVASTTASKTNSAAASPAHSRAASRSRQDSDEDEDLSDGTAYSIASIDDVLNGEDVSIPEDAWKAELNTRIEQITNLKRSSTEGRTESLNAYAHILMARYARDEIEGHIGDLVSSMVRSIRQETTEIEAVKALKALAVTVVTLDSDSIYDDVADQLKRSIQSSSSIAVKVNAIHTLGIAAFFAGAGDGEILEIMNLFIDIIESDGSSIDAPDEGNVVIAALEEWGLLATEIEDLEEETEAAMEAFVEQLESADSGVQIAAGENIALLYEKSLTPQEEDEEIEEEDDPDDPEHVRDGEKASFECTKVCGTNSLTSHLPLQLVKRYTVYRRQDQLLHTLDELANVSTRRISKKDRKALHSSFADIRNSVEKPSRGPAYSTALHEETGRAYGAGRIKVKINKNVEVRIDKWWKLQRLNALKRTLQGGFTYHYDQNELVSTAIPFSMSSRR</sequence>
<dbReference type="InterPro" id="IPR039777">
    <property type="entry name" value="IFRD"/>
</dbReference>
<feature type="compositionally biased region" description="Acidic residues" evidence="2">
    <location>
        <begin position="296"/>
        <end position="310"/>
    </location>
</feature>
<proteinExistence type="inferred from homology"/>
<dbReference type="InterPro" id="IPR007701">
    <property type="entry name" value="Interferon-rel_develop_reg_N"/>
</dbReference>
<name>A0A364N7P7_STELY</name>
<dbReference type="EC" id="2.7.7.6" evidence="4"/>
<dbReference type="OrthoDB" id="18978at2759"/>
<dbReference type="EMBL" id="QGDH01000037">
    <property type="protein sequence ID" value="RAR13300.1"/>
    <property type="molecule type" value="Genomic_DNA"/>
</dbReference>
<keyword evidence="4" id="KW-0808">Transferase</keyword>
<evidence type="ECO:0000256" key="1">
    <source>
        <dbReference type="ARBA" id="ARBA00008828"/>
    </source>
</evidence>
<evidence type="ECO:0000313" key="5">
    <source>
        <dbReference type="Proteomes" id="UP000249619"/>
    </source>
</evidence>
<dbReference type="Proteomes" id="UP000249619">
    <property type="component" value="Unassembled WGS sequence"/>
</dbReference>
<dbReference type="PANTHER" id="PTHR12354:SF1">
    <property type="entry name" value="INTERFERON-RELATED DEVELOPMENTAL REGULATOR 1"/>
    <property type="match status" value="1"/>
</dbReference>
<dbReference type="Pfam" id="PF05004">
    <property type="entry name" value="IFRD"/>
    <property type="match status" value="1"/>
</dbReference>
<dbReference type="AlphaFoldDB" id="A0A364N7P7"/>
<feature type="region of interest" description="Disordered" evidence="2">
    <location>
        <begin position="293"/>
        <end position="316"/>
    </location>
</feature>
<dbReference type="PANTHER" id="PTHR12354">
    <property type="entry name" value="INTERFERON-RELATED DEVELOPMENTAL REGULATOR"/>
    <property type="match status" value="1"/>
</dbReference>
<evidence type="ECO:0000256" key="2">
    <source>
        <dbReference type="SAM" id="MobiDB-lite"/>
    </source>
</evidence>
<comment type="similarity">
    <text evidence="1">Belongs to the IFRD family.</text>
</comment>
<feature type="compositionally biased region" description="Low complexity" evidence="2">
    <location>
        <begin position="24"/>
        <end position="46"/>
    </location>
</feature>
<evidence type="ECO:0000259" key="3">
    <source>
        <dbReference type="Pfam" id="PF05004"/>
    </source>
</evidence>
<accession>A0A364N7P7</accession>
<comment type="caution">
    <text evidence="4">The sequence shown here is derived from an EMBL/GenBank/DDBJ whole genome shotgun (WGS) entry which is preliminary data.</text>
</comment>
<dbReference type="InterPro" id="IPR016024">
    <property type="entry name" value="ARM-type_fold"/>
</dbReference>
<feature type="domain" description="Interferon-related developmental regulator N-terminal" evidence="3">
    <location>
        <begin position="77"/>
        <end position="389"/>
    </location>
</feature>
<dbReference type="Gene3D" id="1.25.10.10">
    <property type="entry name" value="Leucine-rich Repeat Variant"/>
    <property type="match status" value="1"/>
</dbReference>
<gene>
    <name evidence="4" type="ORF">DDE83_003299</name>
</gene>
<protein>
    <submittedName>
        <fullName evidence="4">Ifrd domain-containing protein</fullName>
        <ecNumber evidence="4">2.7.7.6</ecNumber>
    </submittedName>
</protein>
<feature type="compositionally biased region" description="Basic and acidic residues" evidence="2">
    <location>
        <begin position="1"/>
        <end position="13"/>
    </location>
</feature>
<organism evidence="4 5">
    <name type="scientific">Stemphylium lycopersici</name>
    <name type="common">Tomato gray leaf spot disease fungus</name>
    <name type="synonym">Thyrospora lycopersici</name>
    <dbReference type="NCBI Taxonomy" id="183478"/>
    <lineage>
        <taxon>Eukaryota</taxon>
        <taxon>Fungi</taxon>
        <taxon>Dikarya</taxon>
        <taxon>Ascomycota</taxon>
        <taxon>Pezizomycotina</taxon>
        <taxon>Dothideomycetes</taxon>
        <taxon>Pleosporomycetidae</taxon>
        <taxon>Pleosporales</taxon>
        <taxon>Pleosporineae</taxon>
        <taxon>Pleosporaceae</taxon>
        <taxon>Stemphylium</taxon>
    </lineage>
</organism>
<dbReference type="SUPFAM" id="SSF48371">
    <property type="entry name" value="ARM repeat"/>
    <property type="match status" value="1"/>
</dbReference>
<keyword evidence="4" id="KW-0548">Nucleotidyltransferase</keyword>
<dbReference type="InterPro" id="IPR011989">
    <property type="entry name" value="ARM-like"/>
</dbReference>